<dbReference type="PANTHER" id="PTHR37299">
    <property type="entry name" value="TRANSCRIPTIONAL REGULATOR-RELATED"/>
    <property type="match status" value="1"/>
</dbReference>
<dbReference type="RefSeq" id="WP_020991098.1">
    <property type="nucleotide sequence ID" value="NZ_DBGDHU010000004.1"/>
</dbReference>
<dbReference type="GO" id="GO:0003677">
    <property type="term" value="F:DNA binding"/>
    <property type="evidence" value="ECO:0007669"/>
    <property type="project" value="InterPro"/>
</dbReference>
<protein>
    <submittedName>
        <fullName evidence="2">LytTR family transcriptional regulator</fullName>
    </submittedName>
</protein>
<dbReference type="Proteomes" id="UP000295773">
    <property type="component" value="Unassembled WGS sequence"/>
</dbReference>
<dbReference type="Gene3D" id="2.40.50.1020">
    <property type="entry name" value="LytTr DNA-binding domain"/>
    <property type="match status" value="1"/>
</dbReference>
<dbReference type="Pfam" id="PF04397">
    <property type="entry name" value="LytTR"/>
    <property type="match status" value="1"/>
</dbReference>
<proteinExistence type="predicted"/>
<evidence type="ECO:0000313" key="3">
    <source>
        <dbReference type="Proteomes" id="UP000295773"/>
    </source>
</evidence>
<accession>A0A4R3T3T1</accession>
<dbReference type="EMBL" id="SMBP01000020">
    <property type="protein sequence ID" value="TCU56238.1"/>
    <property type="molecule type" value="Genomic_DNA"/>
</dbReference>
<evidence type="ECO:0000259" key="1">
    <source>
        <dbReference type="PROSITE" id="PS50930"/>
    </source>
</evidence>
<dbReference type="PANTHER" id="PTHR37299:SF1">
    <property type="entry name" value="STAGE 0 SPORULATION PROTEIN A HOMOLOG"/>
    <property type="match status" value="1"/>
</dbReference>
<name>A0A4R3T3T1_9FIRM</name>
<gene>
    <name evidence="2" type="ORF">EDD61_12037</name>
</gene>
<sequence length="228" mass="27779">MLRVAILESEEMVKNILFILGDILKDEDWTFQYFAKLSQFVKAQQQKEYQILILQDKFDTQRIAGTFIQPYPERVVIFTTVEEKRYEHEVGNFERILYIDRRRLRHELQRIDPFVRNLLANQEEYFFSYNHISVPLKISDIYYIEKDNKNLVYHTKRGEFSERKSIKDAEKYFEKYHFLRIHSSFLVNLQYVTRFETESVFLQKIELPFARARRPEVIAKVRDFTKHT</sequence>
<dbReference type="GO" id="GO:0000156">
    <property type="term" value="F:phosphorelay response regulator activity"/>
    <property type="evidence" value="ECO:0007669"/>
    <property type="project" value="InterPro"/>
</dbReference>
<evidence type="ECO:0000313" key="2">
    <source>
        <dbReference type="EMBL" id="TCU56238.1"/>
    </source>
</evidence>
<dbReference type="PROSITE" id="PS50930">
    <property type="entry name" value="HTH_LYTTR"/>
    <property type="match status" value="1"/>
</dbReference>
<dbReference type="InterPro" id="IPR046947">
    <property type="entry name" value="LytR-like"/>
</dbReference>
<reference evidence="2 3" key="1">
    <citation type="submission" date="2019-03" db="EMBL/GenBank/DDBJ databases">
        <title>Genomic Encyclopedia of Type Strains, Phase IV (KMG-IV): sequencing the most valuable type-strain genomes for metagenomic binning, comparative biology and taxonomic classification.</title>
        <authorList>
            <person name="Goeker M."/>
        </authorList>
    </citation>
    <scope>NUCLEOTIDE SEQUENCE [LARGE SCALE GENOMIC DNA]</scope>
    <source>
        <strain evidence="2 3">DSM 29481</strain>
    </source>
</reference>
<dbReference type="InterPro" id="IPR007492">
    <property type="entry name" value="LytTR_DNA-bd_dom"/>
</dbReference>
<feature type="domain" description="HTH LytTR-type" evidence="1">
    <location>
        <begin position="134"/>
        <end position="223"/>
    </location>
</feature>
<dbReference type="SMART" id="SM00850">
    <property type="entry name" value="LytTR"/>
    <property type="match status" value="1"/>
</dbReference>
<dbReference type="AlphaFoldDB" id="A0A4R3T3T1"/>
<keyword evidence="3" id="KW-1185">Reference proteome</keyword>
<organism evidence="2 3">
    <name type="scientific">Longicatena caecimuris</name>
    <dbReference type="NCBI Taxonomy" id="1796635"/>
    <lineage>
        <taxon>Bacteria</taxon>
        <taxon>Bacillati</taxon>
        <taxon>Bacillota</taxon>
        <taxon>Erysipelotrichia</taxon>
        <taxon>Erysipelotrichales</taxon>
        <taxon>Erysipelotrichaceae</taxon>
        <taxon>Longicatena</taxon>
    </lineage>
</organism>
<comment type="caution">
    <text evidence="2">The sequence shown here is derived from an EMBL/GenBank/DDBJ whole genome shotgun (WGS) entry which is preliminary data.</text>
</comment>